<dbReference type="AlphaFoldDB" id="A0A4E0S336"/>
<dbReference type="GO" id="GO:0006508">
    <property type="term" value="P:proteolysis"/>
    <property type="evidence" value="ECO:0007669"/>
    <property type="project" value="UniProtKB-KW"/>
</dbReference>
<evidence type="ECO:0000313" key="3">
    <source>
        <dbReference type="EMBL" id="THD26820.1"/>
    </source>
</evidence>
<reference evidence="3" key="1">
    <citation type="submission" date="2019-03" db="EMBL/GenBank/DDBJ databases">
        <title>Improved annotation for the trematode Fasciola hepatica.</title>
        <authorList>
            <person name="Choi Y.-J."/>
            <person name="Martin J."/>
            <person name="Mitreva M."/>
        </authorList>
    </citation>
    <scope>NUCLEOTIDE SEQUENCE [LARGE SCALE GENOMIC DNA]</scope>
</reference>
<dbReference type="GO" id="GO:0008233">
    <property type="term" value="F:peptidase activity"/>
    <property type="evidence" value="ECO:0007669"/>
    <property type="project" value="UniProtKB-KW"/>
</dbReference>
<keyword evidence="4" id="KW-1185">Reference proteome</keyword>
<keyword evidence="3" id="KW-0378">Hydrolase</keyword>
<dbReference type="PANTHER" id="PTHR23073">
    <property type="entry name" value="26S PROTEASOME REGULATORY SUBUNIT"/>
    <property type="match status" value="1"/>
</dbReference>
<comment type="caution">
    <text evidence="3">The sequence shown here is derived from an EMBL/GenBank/DDBJ whole genome shotgun (WGS) entry which is preliminary data.</text>
</comment>
<dbReference type="Proteomes" id="UP000230066">
    <property type="component" value="Unassembled WGS sequence"/>
</dbReference>
<name>A0A4E0S336_FASHE</name>
<proteinExistence type="predicted"/>
<dbReference type="InterPro" id="IPR050221">
    <property type="entry name" value="26S_Proteasome_ATPase"/>
</dbReference>
<sequence length="130" mass="14408">MVLPADNEEGTRAVVGRTQRQINLPSPPKLSLRVTVTPADYKPAVKCGNVGGCEEQFEWSPEIIEKPCLHPKQFANLGTEPPKDMLLFGASGNGETILERAVVNRTETCLIRVICSELVRKYVDERAFLL</sequence>
<protein>
    <submittedName>
        <fullName evidence="3">26S protease regulatory subunit 7</fullName>
    </submittedName>
</protein>
<dbReference type="SUPFAM" id="SSF52540">
    <property type="entry name" value="P-loop containing nucleoside triphosphate hydrolases"/>
    <property type="match status" value="1"/>
</dbReference>
<evidence type="ECO:0000256" key="2">
    <source>
        <dbReference type="ARBA" id="ARBA00022840"/>
    </source>
</evidence>
<keyword evidence="2" id="KW-0067">ATP-binding</keyword>
<dbReference type="InterPro" id="IPR027417">
    <property type="entry name" value="P-loop_NTPase"/>
</dbReference>
<dbReference type="Gene3D" id="3.40.50.300">
    <property type="entry name" value="P-loop containing nucleotide triphosphate hydrolases"/>
    <property type="match status" value="1"/>
</dbReference>
<evidence type="ECO:0000256" key="1">
    <source>
        <dbReference type="ARBA" id="ARBA00022741"/>
    </source>
</evidence>
<keyword evidence="1" id="KW-0547">Nucleotide-binding</keyword>
<dbReference type="GO" id="GO:0005524">
    <property type="term" value="F:ATP binding"/>
    <property type="evidence" value="ECO:0007669"/>
    <property type="project" value="UniProtKB-KW"/>
</dbReference>
<organism evidence="3 4">
    <name type="scientific">Fasciola hepatica</name>
    <name type="common">Liver fluke</name>
    <dbReference type="NCBI Taxonomy" id="6192"/>
    <lineage>
        <taxon>Eukaryota</taxon>
        <taxon>Metazoa</taxon>
        <taxon>Spiralia</taxon>
        <taxon>Lophotrochozoa</taxon>
        <taxon>Platyhelminthes</taxon>
        <taxon>Trematoda</taxon>
        <taxon>Digenea</taxon>
        <taxon>Plagiorchiida</taxon>
        <taxon>Echinostomata</taxon>
        <taxon>Echinostomatoidea</taxon>
        <taxon>Fasciolidae</taxon>
        <taxon>Fasciola</taxon>
    </lineage>
</organism>
<dbReference type="EMBL" id="JXXN02000619">
    <property type="protein sequence ID" value="THD26820.1"/>
    <property type="molecule type" value="Genomic_DNA"/>
</dbReference>
<accession>A0A4E0S336</accession>
<evidence type="ECO:0000313" key="4">
    <source>
        <dbReference type="Proteomes" id="UP000230066"/>
    </source>
</evidence>
<gene>
    <name evidence="3" type="ORF">D915_002277</name>
</gene>
<keyword evidence="3" id="KW-0645">Protease</keyword>